<protein>
    <submittedName>
        <fullName evidence="2">Predicted protein</fullName>
    </submittedName>
</protein>
<feature type="compositionally biased region" description="Basic and acidic residues" evidence="1">
    <location>
        <begin position="504"/>
        <end position="514"/>
    </location>
</feature>
<feature type="compositionally biased region" description="Basic and acidic residues" evidence="1">
    <location>
        <begin position="11"/>
        <end position="25"/>
    </location>
</feature>
<feature type="compositionally biased region" description="Polar residues" evidence="1">
    <location>
        <begin position="407"/>
        <end position="420"/>
    </location>
</feature>
<feature type="compositionally biased region" description="Low complexity" evidence="1">
    <location>
        <begin position="82"/>
        <end position="94"/>
    </location>
</feature>
<dbReference type="KEGG" id="ngr:NAEGRDRAFT_71581"/>
<feature type="compositionally biased region" description="Basic and acidic residues" evidence="1">
    <location>
        <begin position="421"/>
        <end position="439"/>
    </location>
</feature>
<evidence type="ECO:0000313" key="3">
    <source>
        <dbReference type="Proteomes" id="UP000006671"/>
    </source>
</evidence>
<evidence type="ECO:0000256" key="1">
    <source>
        <dbReference type="SAM" id="MobiDB-lite"/>
    </source>
</evidence>
<feature type="compositionally biased region" description="Low complexity" evidence="1">
    <location>
        <begin position="491"/>
        <end position="501"/>
    </location>
</feature>
<feature type="compositionally biased region" description="Low complexity" evidence="1">
    <location>
        <begin position="386"/>
        <end position="406"/>
    </location>
</feature>
<feature type="region of interest" description="Disordered" evidence="1">
    <location>
        <begin position="370"/>
        <end position="514"/>
    </location>
</feature>
<keyword evidence="3" id="KW-1185">Reference proteome</keyword>
<feature type="compositionally biased region" description="Polar residues" evidence="1">
    <location>
        <begin position="171"/>
        <end position="195"/>
    </location>
</feature>
<accession>D2VRG8</accession>
<dbReference type="EMBL" id="GG738891">
    <property type="protein sequence ID" value="EFC40671.1"/>
    <property type="molecule type" value="Genomic_DNA"/>
</dbReference>
<dbReference type="InParanoid" id="D2VRG8"/>
<dbReference type="RefSeq" id="XP_002673415.1">
    <property type="nucleotide sequence ID" value="XM_002673369.1"/>
</dbReference>
<feature type="compositionally biased region" description="Polar residues" evidence="1">
    <location>
        <begin position="455"/>
        <end position="469"/>
    </location>
</feature>
<feature type="compositionally biased region" description="Polar residues" evidence="1">
    <location>
        <begin position="264"/>
        <end position="275"/>
    </location>
</feature>
<name>D2VRG8_NAEGR</name>
<feature type="compositionally biased region" description="Basic and acidic residues" evidence="1">
    <location>
        <begin position="196"/>
        <end position="224"/>
    </location>
</feature>
<dbReference type="Proteomes" id="UP000006671">
    <property type="component" value="Unassembled WGS sequence"/>
</dbReference>
<proteinExistence type="predicted"/>
<feature type="compositionally biased region" description="Polar residues" evidence="1">
    <location>
        <begin position="292"/>
        <end position="306"/>
    </location>
</feature>
<dbReference type="OrthoDB" id="10527960at2759"/>
<reference evidence="2 3" key="1">
    <citation type="journal article" date="2010" name="Cell">
        <title>The genome of Naegleria gruberi illuminates early eukaryotic versatility.</title>
        <authorList>
            <person name="Fritz-Laylin L.K."/>
            <person name="Prochnik S.E."/>
            <person name="Ginger M.L."/>
            <person name="Dacks J.B."/>
            <person name="Carpenter M.L."/>
            <person name="Field M.C."/>
            <person name="Kuo A."/>
            <person name="Paredez A."/>
            <person name="Chapman J."/>
            <person name="Pham J."/>
            <person name="Shu S."/>
            <person name="Neupane R."/>
            <person name="Cipriano M."/>
            <person name="Mancuso J."/>
            <person name="Tu H."/>
            <person name="Salamov A."/>
            <person name="Lindquist E."/>
            <person name="Shapiro H."/>
            <person name="Lucas S."/>
            <person name="Grigoriev I.V."/>
            <person name="Cande W.Z."/>
            <person name="Fulton C."/>
            <person name="Rokhsar D.S."/>
            <person name="Dawson S.C."/>
        </authorList>
    </citation>
    <scope>NUCLEOTIDE SEQUENCE [LARGE SCALE GENOMIC DNA]</scope>
    <source>
        <strain evidence="2 3">NEG-M</strain>
    </source>
</reference>
<feature type="region of interest" description="Disordered" evidence="1">
    <location>
        <begin position="1"/>
        <end position="100"/>
    </location>
</feature>
<dbReference type="AlphaFoldDB" id="D2VRG8"/>
<evidence type="ECO:0000313" key="2">
    <source>
        <dbReference type="EMBL" id="EFC40671.1"/>
    </source>
</evidence>
<organism evidence="3">
    <name type="scientific">Naegleria gruberi</name>
    <name type="common">Amoeba</name>
    <dbReference type="NCBI Taxonomy" id="5762"/>
    <lineage>
        <taxon>Eukaryota</taxon>
        <taxon>Discoba</taxon>
        <taxon>Heterolobosea</taxon>
        <taxon>Tetramitia</taxon>
        <taxon>Eutetramitia</taxon>
        <taxon>Vahlkampfiidae</taxon>
        <taxon>Naegleria</taxon>
    </lineage>
</organism>
<feature type="compositionally biased region" description="Polar residues" evidence="1">
    <location>
        <begin position="242"/>
        <end position="255"/>
    </location>
</feature>
<dbReference type="VEuPathDB" id="AmoebaDB:NAEGRDRAFT_71581"/>
<feature type="region of interest" description="Disordered" evidence="1">
    <location>
        <begin position="171"/>
        <end position="334"/>
    </location>
</feature>
<dbReference type="OMA" id="SMNIKAM"/>
<sequence length="747" mass="85120">MQGNSSPSSLRPKEEAYVKSLLEKSRSRRRKKKEELRELQNSLFHFNDDGNYQEYDEESPVRSSSSRSRCFSPGGVRGINNSSGSWSVGGQSSSPEQQHYTNPTICSEVRKAATNYAHEQHKQLSEDIHASYLLKRMEELKSMNIKAMIDRSFNSSSCVTKDQSQQVCLANNYTSPTSPTKLNPNTVSQPLSPHSKQYEIERRKRVEARQEKLKNSPNTMEEKYLAVSQQSPPQKLKRPSSARPTTQQPQFQPNLIRSPEKFQSHSSQNSILNNSSRKHSQHAPDVSKTPEKLTSPTKLQRPSSAPRSRVVQSAVVETPKKTVPYNQRKVPKPLDPFEKEEKIILEQIQDLDDQLQKSVVFRSVVSSISDLPPKSVKSKENDSIISNRVTRPTTPSSSRRSNTRSPLSYSRCNNRPQSFETPKESSLEEIAKKNRERYGHVKSKVVSRRSEYSGAEQNTSLSQNRNQRPASALSGRGPTSSLPKHDEMSFSSTPKRPSSAPRKPRAEGVRDSHENVRSVNISLKNILLEQEEYKRVWGEIEEEELRILKFTPKSSQNNKSDRPEKDLNISVVNDNSNSFTKFDFGEDSESNFKSVMKKRIEEIEMGLKKIASLDTDENEDEHYEPIDKNETQDIESHYRILFDRKDYNQSGYPEESSQLIEIDLEQSKISSCGEEDTTTIIEEKVSNNIDAFLSHGETEKGESYRVNESILSSSFIGDTSQIPSNPEFRKFINDKLDMLEKECSLHQ</sequence>
<dbReference type="GeneID" id="8854942"/>
<gene>
    <name evidence="2" type="ORF">NAEGRDRAFT_71581</name>
</gene>